<dbReference type="Proteomes" id="UP000266673">
    <property type="component" value="Unassembled WGS sequence"/>
</dbReference>
<organism evidence="1 2">
    <name type="scientific">Gigaspora rosea</name>
    <dbReference type="NCBI Taxonomy" id="44941"/>
    <lineage>
        <taxon>Eukaryota</taxon>
        <taxon>Fungi</taxon>
        <taxon>Fungi incertae sedis</taxon>
        <taxon>Mucoromycota</taxon>
        <taxon>Glomeromycotina</taxon>
        <taxon>Glomeromycetes</taxon>
        <taxon>Diversisporales</taxon>
        <taxon>Gigasporaceae</taxon>
        <taxon>Gigaspora</taxon>
    </lineage>
</organism>
<evidence type="ECO:0000313" key="2">
    <source>
        <dbReference type="Proteomes" id="UP000266673"/>
    </source>
</evidence>
<name>A0A397W1L5_9GLOM</name>
<protein>
    <submittedName>
        <fullName evidence="1">Uncharacterized protein</fullName>
    </submittedName>
</protein>
<dbReference type="AlphaFoldDB" id="A0A397W1L5"/>
<sequence length="74" mass="8252">MIGSKKLSSDGENEIKKQFLNADKIIKTSPIIPQKHSDDMHTSKMISIKTISNTINELLLTSKPIDLINVPANY</sequence>
<comment type="caution">
    <text evidence="1">The sequence shown here is derived from an EMBL/GenBank/DDBJ whole genome shotgun (WGS) entry which is preliminary data.</text>
</comment>
<keyword evidence="2" id="KW-1185">Reference proteome</keyword>
<dbReference type="OrthoDB" id="2445072at2759"/>
<dbReference type="EMBL" id="QKWP01000108">
    <property type="protein sequence ID" value="RIB27169.1"/>
    <property type="molecule type" value="Genomic_DNA"/>
</dbReference>
<accession>A0A397W1L5</accession>
<reference evidence="1 2" key="1">
    <citation type="submission" date="2018-06" db="EMBL/GenBank/DDBJ databases">
        <title>Comparative genomics reveals the genomic features of Rhizophagus irregularis, R. cerebriforme, R. diaphanum and Gigaspora rosea, and their symbiotic lifestyle signature.</title>
        <authorList>
            <person name="Morin E."/>
            <person name="San Clemente H."/>
            <person name="Chen E.C.H."/>
            <person name="De La Providencia I."/>
            <person name="Hainaut M."/>
            <person name="Kuo A."/>
            <person name="Kohler A."/>
            <person name="Murat C."/>
            <person name="Tang N."/>
            <person name="Roy S."/>
            <person name="Loubradou J."/>
            <person name="Henrissat B."/>
            <person name="Grigoriev I.V."/>
            <person name="Corradi N."/>
            <person name="Roux C."/>
            <person name="Martin F.M."/>
        </authorList>
    </citation>
    <scope>NUCLEOTIDE SEQUENCE [LARGE SCALE GENOMIC DNA]</scope>
    <source>
        <strain evidence="1 2">DAOM 194757</strain>
    </source>
</reference>
<evidence type="ECO:0000313" key="1">
    <source>
        <dbReference type="EMBL" id="RIB27169.1"/>
    </source>
</evidence>
<gene>
    <name evidence="1" type="ORF">C2G38_2062727</name>
</gene>
<proteinExistence type="predicted"/>